<evidence type="ECO:0000256" key="2">
    <source>
        <dbReference type="PROSITE-ProRule" id="PRU00626"/>
    </source>
</evidence>
<comment type="caution">
    <text evidence="4">The sequence shown here is derived from an EMBL/GenBank/DDBJ whole genome shotgun (WGS) entry which is preliminary data.</text>
</comment>
<reference evidence="4 5" key="1">
    <citation type="submission" date="2018-02" db="EMBL/GenBank/DDBJ databases">
        <title>novel marine gammaproteobacteria from coastal saline agro ecosystem.</title>
        <authorList>
            <person name="Krishnan R."/>
            <person name="Ramesh Kumar N."/>
        </authorList>
    </citation>
    <scope>NUCLEOTIDE SEQUENCE [LARGE SCALE GENOMIC DNA]</scope>
    <source>
        <strain evidence="4 5">228</strain>
    </source>
</reference>
<proteinExistence type="predicted"/>
<feature type="domain" description="CRM" evidence="3">
    <location>
        <begin position="2"/>
        <end position="98"/>
    </location>
</feature>
<organism evidence="4 5">
    <name type="scientific">Proteobacteria bacterium 228</name>
    <dbReference type="NCBI Taxonomy" id="2083153"/>
    <lineage>
        <taxon>Bacteria</taxon>
        <taxon>Pseudomonadati</taxon>
        <taxon>Pseudomonadota</taxon>
    </lineage>
</organism>
<dbReference type="OrthoDB" id="9797519at2"/>
<dbReference type="InterPro" id="IPR051925">
    <property type="entry name" value="RNA-binding_domain"/>
</dbReference>
<dbReference type="EMBL" id="PRLP01000005">
    <property type="protein sequence ID" value="PPC79200.1"/>
    <property type="molecule type" value="Genomic_DNA"/>
</dbReference>
<dbReference type="InterPro" id="IPR001890">
    <property type="entry name" value="RNA-binding_CRM"/>
</dbReference>
<dbReference type="InterPro" id="IPR035920">
    <property type="entry name" value="YhbY-like_sf"/>
</dbReference>
<gene>
    <name evidence="4" type="ORF">C4K68_01525</name>
</gene>
<dbReference type="SMART" id="SM01103">
    <property type="entry name" value="CRS1_YhbY"/>
    <property type="match status" value="1"/>
</dbReference>
<keyword evidence="1 2" id="KW-0694">RNA-binding</keyword>
<evidence type="ECO:0000256" key="1">
    <source>
        <dbReference type="ARBA" id="ARBA00022884"/>
    </source>
</evidence>
<name>A0A2S5KWQ1_9PROT</name>
<accession>A0A2S5KWQ1</accession>
<dbReference type="Gene3D" id="3.30.110.60">
    <property type="entry name" value="YhbY-like"/>
    <property type="match status" value="1"/>
</dbReference>
<evidence type="ECO:0000313" key="4">
    <source>
        <dbReference type="EMBL" id="PPC79200.1"/>
    </source>
</evidence>
<dbReference type="AlphaFoldDB" id="A0A2S5KWQ1"/>
<dbReference type="PANTHER" id="PTHR40065">
    <property type="entry name" value="RNA-BINDING PROTEIN YHBY"/>
    <property type="match status" value="1"/>
</dbReference>
<dbReference type="Proteomes" id="UP000238196">
    <property type="component" value="Unassembled WGS sequence"/>
</dbReference>
<dbReference type="SUPFAM" id="SSF75471">
    <property type="entry name" value="YhbY-like"/>
    <property type="match status" value="1"/>
</dbReference>
<sequence>MMSLSIEEKKRLRGIGHQLKPVVYVSDRGLSEGVVQEMDRALEDHELVKVKFSIPDREAKREVMGDLAQVCEAELIHVIGNMGLFFRKAQKPNPKLSNLHRHL</sequence>
<dbReference type="PROSITE" id="PS51295">
    <property type="entry name" value="CRM"/>
    <property type="match status" value="1"/>
</dbReference>
<protein>
    <submittedName>
        <fullName evidence="4">Ribosome assembly RNA-binding protein YhbY</fullName>
    </submittedName>
</protein>
<dbReference type="Pfam" id="PF01985">
    <property type="entry name" value="CRS1_YhbY"/>
    <property type="match status" value="1"/>
</dbReference>
<evidence type="ECO:0000313" key="5">
    <source>
        <dbReference type="Proteomes" id="UP000238196"/>
    </source>
</evidence>
<evidence type="ECO:0000259" key="3">
    <source>
        <dbReference type="PROSITE" id="PS51295"/>
    </source>
</evidence>
<dbReference type="PANTHER" id="PTHR40065:SF3">
    <property type="entry name" value="RNA-BINDING PROTEIN YHBY"/>
    <property type="match status" value="1"/>
</dbReference>
<dbReference type="GO" id="GO:0003723">
    <property type="term" value="F:RNA binding"/>
    <property type="evidence" value="ECO:0007669"/>
    <property type="project" value="UniProtKB-UniRule"/>
</dbReference>